<dbReference type="KEGG" id="sesp:BN6_54230"/>
<dbReference type="EMBL" id="HE804045">
    <property type="protein sequence ID" value="CCH32682.1"/>
    <property type="molecule type" value="Genomic_DNA"/>
</dbReference>
<name>K0K519_SACES</name>
<evidence type="ECO:0000313" key="3">
    <source>
        <dbReference type="EMBL" id="CCH32682.1"/>
    </source>
</evidence>
<dbReference type="GO" id="GO:0003677">
    <property type="term" value="F:DNA binding"/>
    <property type="evidence" value="ECO:0007669"/>
    <property type="project" value="UniProtKB-KW"/>
</dbReference>
<evidence type="ECO:0000256" key="1">
    <source>
        <dbReference type="ARBA" id="ARBA00023125"/>
    </source>
</evidence>
<gene>
    <name evidence="3" type="ordered locus">BN6_54230</name>
</gene>
<keyword evidence="1" id="KW-0238">DNA-binding</keyword>
<reference evidence="3 4" key="1">
    <citation type="journal article" date="2012" name="BMC Genomics">
        <title>Complete genome sequence of Saccharothrix espanaensis DSM 44229T and comparison to the other completely sequenced Pseudonocardiaceae.</title>
        <authorList>
            <person name="Strobel T."/>
            <person name="Al-Dilaimi A."/>
            <person name="Blom J."/>
            <person name="Gessner A."/>
            <person name="Kalinowski J."/>
            <person name="Luzhetska M."/>
            <person name="Puhler A."/>
            <person name="Szczepanowski R."/>
            <person name="Bechthold A."/>
            <person name="Ruckert C."/>
        </authorList>
    </citation>
    <scope>NUCLEOTIDE SEQUENCE [LARGE SCALE GENOMIC DNA]</scope>
    <source>
        <strain evidence="4">ATCC 51144 / DSM 44229 / JCM 9112 / NBRC 15066 / NRRL 15764</strain>
    </source>
</reference>
<feature type="domain" description="HTH tetR-type" evidence="2">
    <location>
        <begin position="61"/>
        <end position="97"/>
    </location>
</feature>
<accession>K0K519</accession>
<evidence type="ECO:0000313" key="4">
    <source>
        <dbReference type="Proteomes" id="UP000006281"/>
    </source>
</evidence>
<proteinExistence type="predicted"/>
<dbReference type="Proteomes" id="UP000006281">
    <property type="component" value="Chromosome"/>
</dbReference>
<dbReference type="InterPro" id="IPR009057">
    <property type="entry name" value="Homeodomain-like_sf"/>
</dbReference>
<dbReference type="Pfam" id="PF00440">
    <property type="entry name" value="TetR_N"/>
    <property type="match status" value="1"/>
</dbReference>
<dbReference type="AlphaFoldDB" id="K0K519"/>
<dbReference type="InterPro" id="IPR001647">
    <property type="entry name" value="HTH_TetR"/>
</dbReference>
<sequence>MELVRELVETDLYAGGPQSPCQPSAVVQQRLRGTDLEIDSGNPRGSACRWRQRIARVRPYQATIETLAESGYAGASFARIAKRAGLSSPGLLSYHFAD</sequence>
<protein>
    <submittedName>
        <fullName evidence="3">Transcriptional regulator, TetR family</fullName>
    </submittedName>
</protein>
<organism evidence="3 4">
    <name type="scientific">Saccharothrix espanaensis (strain ATCC 51144 / DSM 44229 / JCM 9112 / NBRC 15066 / NRRL 15764)</name>
    <dbReference type="NCBI Taxonomy" id="1179773"/>
    <lineage>
        <taxon>Bacteria</taxon>
        <taxon>Bacillati</taxon>
        <taxon>Actinomycetota</taxon>
        <taxon>Actinomycetes</taxon>
        <taxon>Pseudonocardiales</taxon>
        <taxon>Pseudonocardiaceae</taxon>
        <taxon>Saccharothrix</taxon>
    </lineage>
</organism>
<keyword evidence="4" id="KW-1185">Reference proteome</keyword>
<dbReference type="PATRIC" id="fig|1179773.3.peg.5465"/>
<dbReference type="Gene3D" id="1.10.357.10">
    <property type="entry name" value="Tetracycline Repressor, domain 2"/>
    <property type="match status" value="1"/>
</dbReference>
<dbReference type="SUPFAM" id="SSF46689">
    <property type="entry name" value="Homeodomain-like"/>
    <property type="match status" value="1"/>
</dbReference>
<dbReference type="HOGENOM" id="CLU_2331979_0_0_11"/>
<evidence type="ECO:0000259" key="2">
    <source>
        <dbReference type="Pfam" id="PF00440"/>
    </source>
</evidence>
<dbReference type="eggNOG" id="COG1309">
    <property type="taxonomic scope" value="Bacteria"/>
</dbReference>